<dbReference type="EMBL" id="JAKEKT020000027">
    <property type="protein sequence ID" value="KAL1643544.1"/>
    <property type="molecule type" value="Genomic_DNA"/>
</dbReference>
<comment type="catalytic activity">
    <reaction evidence="6">
        <text>L-serine = pyruvate + NH4(+)</text>
        <dbReference type="Rhea" id="RHEA:19169"/>
        <dbReference type="ChEBI" id="CHEBI:15361"/>
        <dbReference type="ChEBI" id="CHEBI:28938"/>
        <dbReference type="ChEBI" id="CHEBI:33384"/>
        <dbReference type="EC" id="4.3.1.17"/>
    </reaction>
</comment>
<evidence type="ECO:0000259" key="7">
    <source>
        <dbReference type="Pfam" id="PF00291"/>
    </source>
</evidence>
<comment type="similarity">
    <text evidence="2">Belongs to the serine/threonine dehydratase family.</text>
</comment>
<evidence type="ECO:0000313" key="8">
    <source>
        <dbReference type="EMBL" id="KAL1643544.1"/>
    </source>
</evidence>
<reference evidence="8 9" key="1">
    <citation type="journal article" date="2023" name="Plant Dis.">
        <title>First Report of Diplodia intermedia Causing Canker and Dieback Diseases on Apple Trees in Canada.</title>
        <authorList>
            <person name="Ellouze W."/>
            <person name="Ilyukhin E."/>
            <person name="Sulman M."/>
            <person name="Ali S."/>
        </authorList>
    </citation>
    <scope>NUCLEOTIDE SEQUENCE [LARGE SCALE GENOMIC DNA]</scope>
    <source>
        <strain evidence="8 9">M45-28</strain>
    </source>
</reference>
<dbReference type="PROSITE" id="PS00165">
    <property type="entry name" value="DEHYDRATASE_SER_THR"/>
    <property type="match status" value="1"/>
</dbReference>
<dbReference type="InterPro" id="IPR036052">
    <property type="entry name" value="TrpB-like_PALP_sf"/>
</dbReference>
<evidence type="ECO:0000256" key="2">
    <source>
        <dbReference type="ARBA" id="ARBA00010869"/>
    </source>
</evidence>
<evidence type="ECO:0000256" key="4">
    <source>
        <dbReference type="ARBA" id="ARBA00022898"/>
    </source>
</evidence>
<dbReference type="SUPFAM" id="SSF53686">
    <property type="entry name" value="Tryptophan synthase beta subunit-like PLP-dependent enzymes"/>
    <property type="match status" value="1"/>
</dbReference>
<dbReference type="PANTHER" id="PTHR48078:SF2">
    <property type="entry name" value="CATABOLIC L-SERINE_THREONINE DEHYDRATASE"/>
    <property type="match status" value="1"/>
</dbReference>
<keyword evidence="5" id="KW-0456">Lyase</keyword>
<keyword evidence="9" id="KW-1185">Reference proteome</keyword>
<keyword evidence="4" id="KW-0663">Pyridoxal phosphate</keyword>
<accession>A0ABR3TT51</accession>
<dbReference type="Proteomes" id="UP001521184">
    <property type="component" value="Unassembled WGS sequence"/>
</dbReference>
<dbReference type="InterPro" id="IPR000634">
    <property type="entry name" value="Ser/Thr_deHydtase_PyrdxlP-BS"/>
</dbReference>
<comment type="caution">
    <text evidence="8">The sequence shown here is derived from an EMBL/GenBank/DDBJ whole genome shotgun (WGS) entry which is preliminary data.</text>
</comment>
<evidence type="ECO:0000313" key="9">
    <source>
        <dbReference type="Proteomes" id="UP001521184"/>
    </source>
</evidence>
<evidence type="ECO:0000256" key="1">
    <source>
        <dbReference type="ARBA" id="ARBA00001933"/>
    </source>
</evidence>
<dbReference type="Gene3D" id="3.40.50.1100">
    <property type="match status" value="2"/>
</dbReference>
<evidence type="ECO:0000256" key="3">
    <source>
        <dbReference type="ARBA" id="ARBA00012093"/>
    </source>
</evidence>
<dbReference type="Pfam" id="PF00291">
    <property type="entry name" value="PALP"/>
    <property type="match status" value="1"/>
</dbReference>
<name>A0ABR3TT51_9PEZI</name>
<dbReference type="InterPro" id="IPR050147">
    <property type="entry name" value="Ser/Thr_Dehydratase"/>
</dbReference>
<sequence length="345" mass="36639">MIRVLNRRSRVFLKLELLQPSGSFKSRGIGHYLLCRLSEHPSPNKVHFYASSGGNAGLACVTAAVTLGRPATVVCPTTTSPHMLAKLRAAGAADVIVHGDDLASAGEYLQNHILPRDAANGVYVPPFDHPDIWAGNGSVVHEVAAQLAERGEGGGRGAPPAAVVCSVGGGGLLNGVCAAMDAVGWGKECAVLAMETRGTDSLAKALEAGELVALSEIGSEARSLGARRVSEETFRLARDPRRDVRSVVLEDREAAMGCWRLADDERLMVELACGVNVALCYDQARLERAVGKKLTRESKVVIVLCGGNDVTVEKLHQWRKEFGDVEKEIPHNADVPSESTAPGHT</sequence>
<comment type="cofactor">
    <cofactor evidence="1">
        <name>pyridoxal 5'-phosphate</name>
        <dbReference type="ChEBI" id="CHEBI:597326"/>
    </cofactor>
</comment>
<dbReference type="EC" id="4.3.1.17" evidence="3"/>
<dbReference type="InterPro" id="IPR001926">
    <property type="entry name" value="TrpB-like_PALP"/>
</dbReference>
<evidence type="ECO:0000256" key="6">
    <source>
        <dbReference type="ARBA" id="ARBA00049406"/>
    </source>
</evidence>
<organism evidence="8 9">
    <name type="scientific">Diplodia intermedia</name>
    <dbReference type="NCBI Taxonomy" id="856260"/>
    <lineage>
        <taxon>Eukaryota</taxon>
        <taxon>Fungi</taxon>
        <taxon>Dikarya</taxon>
        <taxon>Ascomycota</taxon>
        <taxon>Pezizomycotina</taxon>
        <taxon>Dothideomycetes</taxon>
        <taxon>Dothideomycetes incertae sedis</taxon>
        <taxon>Botryosphaeriales</taxon>
        <taxon>Botryosphaeriaceae</taxon>
        <taxon>Diplodia</taxon>
    </lineage>
</organism>
<gene>
    <name evidence="8" type="primary">CHA1</name>
    <name evidence="8" type="ORF">SLS58_004904</name>
</gene>
<feature type="domain" description="Tryptophan synthase beta chain-like PALP" evidence="7">
    <location>
        <begin position="9"/>
        <end position="306"/>
    </location>
</feature>
<evidence type="ECO:0000256" key="5">
    <source>
        <dbReference type="ARBA" id="ARBA00023239"/>
    </source>
</evidence>
<dbReference type="PANTHER" id="PTHR48078">
    <property type="entry name" value="THREONINE DEHYDRATASE, MITOCHONDRIAL-RELATED"/>
    <property type="match status" value="1"/>
</dbReference>
<proteinExistence type="inferred from homology"/>
<protein>
    <recommendedName>
        <fullName evidence="3">L-serine ammonia-lyase</fullName>
        <ecNumber evidence="3">4.3.1.17</ecNumber>
    </recommendedName>
</protein>